<dbReference type="GO" id="GO:0016787">
    <property type="term" value="F:hydrolase activity"/>
    <property type="evidence" value="ECO:0007669"/>
    <property type="project" value="UniProtKB-KW"/>
</dbReference>
<dbReference type="PANTHER" id="PTHR11808:SF80">
    <property type="entry name" value="CYSTATHIONINE GAMMA-LYASE"/>
    <property type="match status" value="1"/>
</dbReference>
<dbReference type="GO" id="GO:0019346">
    <property type="term" value="P:transsulfuration"/>
    <property type="evidence" value="ECO:0007669"/>
    <property type="project" value="InterPro"/>
</dbReference>
<comment type="similarity">
    <text evidence="4">Belongs to the trans-sulfuration enzymes family.</text>
</comment>
<dbReference type="EMBL" id="LCQW01000002">
    <property type="protein sequence ID" value="KKW24892.1"/>
    <property type="molecule type" value="Genomic_DNA"/>
</dbReference>
<name>A0A0G1ZAY5_9BACT</name>
<dbReference type="InterPro" id="IPR000277">
    <property type="entry name" value="Cys/Met-Metab_PyrdxlP-dep_enz"/>
</dbReference>
<dbReference type="CDD" id="cd00614">
    <property type="entry name" value="CGS_like"/>
    <property type="match status" value="1"/>
</dbReference>
<dbReference type="InterPro" id="IPR015421">
    <property type="entry name" value="PyrdxlP-dep_Trfase_major"/>
</dbReference>
<dbReference type="InterPro" id="IPR015422">
    <property type="entry name" value="PyrdxlP-dep_Trfase_small"/>
</dbReference>
<dbReference type="GO" id="GO:0016846">
    <property type="term" value="F:carbon-sulfur lyase activity"/>
    <property type="evidence" value="ECO:0007669"/>
    <property type="project" value="TreeGrafter"/>
</dbReference>
<comment type="cofactor">
    <cofactor evidence="1 4">
        <name>pyridoxal 5'-phosphate</name>
        <dbReference type="ChEBI" id="CHEBI:597326"/>
    </cofactor>
</comment>
<dbReference type="GO" id="GO:0030170">
    <property type="term" value="F:pyridoxal phosphate binding"/>
    <property type="evidence" value="ECO:0007669"/>
    <property type="project" value="InterPro"/>
</dbReference>
<dbReference type="FunFam" id="3.40.640.10:FF:000046">
    <property type="entry name" value="Cystathionine gamma-lyase"/>
    <property type="match status" value="1"/>
</dbReference>
<dbReference type="Proteomes" id="UP000034273">
    <property type="component" value="Unassembled WGS sequence"/>
</dbReference>
<evidence type="ECO:0000256" key="2">
    <source>
        <dbReference type="ARBA" id="ARBA00022898"/>
    </source>
</evidence>
<evidence type="ECO:0000313" key="5">
    <source>
        <dbReference type="EMBL" id="KKW24892.1"/>
    </source>
</evidence>
<comment type="caution">
    <text evidence="5">The sequence shown here is derived from an EMBL/GenBank/DDBJ whole genome shotgun (WGS) entry which is preliminary data.</text>
</comment>
<dbReference type="PATRIC" id="fig|1618671.3.peg.125"/>
<dbReference type="STRING" id="1618671.UY67_C0002G0041"/>
<dbReference type="SUPFAM" id="SSF53383">
    <property type="entry name" value="PLP-dependent transferases"/>
    <property type="match status" value="1"/>
</dbReference>
<evidence type="ECO:0000256" key="1">
    <source>
        <dbReference type="ARBA" id="ARBA00001933"/>
    </source>
</evidence>
<accession>A0A0G1ZAY5</accession>
<dbReference type="PIRSF" id="PIRSF001434">
    <property type="entry name" value="CGS"/>
    <property type="match status" value="1"/>
</dbReference>
<evidence type="ECO:0000256" key="3">
    <source>
        <dbReference type="PIRSR" id="PIRSR001434-2"/>
    </source>
</evidence>
<feature type="modified residue" description="N6-(pyridoxal phosphate)lysine" evidence="3">
    <location>
        <position position="221"/>
    </location>
</feature>
<dbReference type="InterPro" id="IPR015424">
    <property type="entry name" value="PyrdxlP-dep_Trfase"/>
</dbReference>
<sequence length="404" mass="44840">MKKRRSSPKNAPAEKPWFLRQKTLEIHGGSIDGDRNLRPGLYRTTAFALGSFERGRRLFAGEERGFIYTRINNPSVDTLERRLATLEKGEACIATSSGMSAVTLIALHLASSRGHIVASNRLYGGVFHLFREELPKLGIHVTLVEKPFDLHAWEKAIRPTTKFLYVETPSNPVIDVFDIAALARIAHEHHIPLVVDSTLSTPALEQPLTKGADIVVHSLSKYMGDGEVIGGALVGTQELMDAVRLSWFRDTGPCISPDNAVVLCYHIESLFARMHEHCENALAVGRYLSRHPKVRKVFYPAFGPDARRNKKLMPAGFGGLMAFEVYGGAKKAKIVLENLKLFWHAPNIGEARSLIIHPATTTHGQLTPKELRHANIPEGMLRLSIGREDPKDLIYDLGQALSKI</sequence>
<organism evidence="5 6">
    <name type="scientific">Candidatus Kaiserbacteria bacterium GW2011_GWA2_52_12</name>
    <dbReference type="NCBI Taxonomy" id="1618671"/>
    <lineage>
        <taxon>Bacteria</taxon>
        <taxon>Candidatus Kaiseribacteriota</taxon>
    </lineage>
</organism>
<keyword evidence="5" id="KW-0378">Hydrolase</keyword>
<dbReference type="PANTHER" id="PTHR11808">
    <property type="entry name" value="TRANS-SULFURATION ENZYME FAMILY MEMBER"/>
    <property type="match status" value="1"/>
</dbReference>
<gene>
    <name evidence="5" type="ORF">UY67_C0002G0041</name>
</gene>
<dbReference type="Gene3D" id="3.90.1150.10">
    <property type="entry name" value="Aspartate Aminotransferase, domain 1"/>
    <property type="match status" value="1"/>
</dbReference>
<protein>
    <submittedName>
        <fullName evidence="5">O-acetylhomoserine sulfhydrolase</fullName>
    </submittedName>
</protein>
<dbReference type="Gene3D" id="3.40.640.10">
    <property type="entry name" value="Type I PLP-dependent aspartate aminotransferase-like (Major domain)"/>
    <property type="match status" value="1"/>
</dbReference>
<dbReference type="AlphaFoldDB" id="A0A0G1ZAY5"/>
<evidence type="ECO:0000256" key="4">
    <source>
        <dbReference type="RuleBase" id="RU362118"/>
    </source>
</evidence>
<dbReference type="GO" id="GO:0005737">
    <property type="term" value="C:cytoplasm"/>
    <property type="evidence" value="ECO:0007669"/>
    <property type="project" value="TreeGrafter"/>
</dbReference>
<evidence type="ECO:0000313" key="6">
    <source>
        <dbReference type="Proteomes" id="UP000034273"/>
    </source>
</evidence>
<dbReference type="Pfam" id="PF01053">
    <property type="entry name" value="Cys_Met_Meta_PP"/>
    <property type="match status" value="1"/>
</dbReference>
<keyword evidence="2 3" id="KW-0663">Pyridoxal phosphate</keyword>
<proteinExistence type="inferred from homology"/>
<reference evidence="5 6" key="1">
    <citation type="journal article" date="2015" name="Nature">
        <title>rRNA introns, odd ribosomes, and small enigmatic genomes across a large radiation of phyla.</title>
        <authorList>
            <person name="Brown C.T."/>
            <person name="Hug L.A."/>
            <person name="Thomas B.C."/>
            <person name="Sharon I."/>
            <person name="Castelle C.J."/>
            <person name="Singh A."/>
            <person name="Wilkins M.J."/>
            <person name="Williams K.H."/>
            <person name="Banfield J.F."/>
        </authorList>
    </citation>
    <scope>NUCLEOTIDE SEQUENCE [LARGE SCALE GENOMIC DNA]</scope>
</reference>